<accession>A0ABD2PSP0</accession>
<dbReference type="Proteomes" id="UP001626550">
    <property type="component" value="Unassembled WGS sequence"/>
</dbReference>
<gene>
    <name evidence="2" type="ORF">Ciccas_012696</name>
</gene>
<protein>
    <submittedName>
        <fullName evidence="2">Uncharacterized protein</fullName>
    </submittedName>
</protein>
<evidence type="ECO:0000313" key="3">
    <source>
        <dbReference type="Proteomes" id="UP001626550"/>
    </source>
</evidence>
<dbReference type="AlphaFoldDB" id="A0ABD2PSP0"/>
<name>A0ABD2PSP0_9PLAT</name>
<dbReference type="EMBL" id="JBJKFK010004718">
    <property type="protein sequence ID" value="KAL3308766.1"/>
    <property type="molecule type" value="Genomic_DNA"/>
</dbReference>
<proteinExistence type="predicted"/>
<evidence type="ECO:0000313" key="2">
    <source>
        <dbReference type="EMBL" id="KAL3308766.1"/>
    </source>
</evidence>
<evidence type="ECO:0000256" key="1">
    <source>
        <dbReference type="SAM" id="Phobius"/>
    </source>
</evidence>
<keyword evidence="1" id="KW-0472">Membrane</keyword>
<sequence length="235" mass="27351">MECDLKNSKHHEIKLKKLINSPSELVESAYDRILHESSELFIMGDDFDSIKIHMNVNLLLLKFEESQVKTINFSLNLNFKEDYFLAKSGSCLKAHAKWLRDFKYKIKTANSVQKSRSQKEIYHNLLRACAKQKSQLTVLNNLTDLSREIRLPNLLMPEFVLTVLIALLNTLRIIIKESKTAKMFTNEEYRRFLLQNTRRLLVDQKNGEETSTSESFAQQLLEKELTLSSPKLTLL</sequence>
<keyword evidence="1" id="KW-0812">Transmembrane</keyword>
<feature type="transmembrane region" description="Helical" evidence="1">
    <location>
        <begin position="154"/>
        <end position="175"/>
    </location>
</feature>
<organism evidence="2 3">
    <name type="scientific">Cichlidogyrus casuarinus</name>
    <dbReference type="NCBI Taxonomy" id="1844966"/>
    <lineage>
        <taxon>Eukaryota</taxon>
        <taxon>Metazoa</taxon>
        <taxon>Spiralia</taxon>
        <taxon>Lophotrochozoa</taxon>
        <taxon>Platyhelminthes</taxon>
        <taxon>Monogenea</taxon>
        <taxon>Monopisthocotylea</taxon>
        <taxon>Dactylogyridea</taxon>
        <taxon>Ancyrocephalidae</taxon>
        <taxon>Cichlidogyrus</taxon>
    </lineage>
</organism>
<reference evidence="2 3" key="1">
    <citation type="submission" date="2024-11" db="EMBL/GenBank/DDBJ databases">
        <title>Adaptive evolution of stress response genes in parasites aligns with host niche diversity.</title>
        <authorList>
            <person name="Hahn C."/>
            <person name="Resl P."/>
        </authorList>
    </citation>
    <scope>NUCLEOTIDE SEQUENCE [LARGE SCALE GENOMIC DNA]</scope>
    <source>
        <strain evidence="2">EGGRZ-B1_66</strain>
        <tissue evidence="2">Body</tissue>
    </source>
</reference>
<comment type="caution">
    <text evidence="2">The sequence shown here is derived from an EMBL/GenBank/DDBJ whole genome shotgun (WGS) entry which is preliminary data.</text>
</comment>
<keyword evidence="3" id="KW-1185">Reference proteome</keyword>
<keyword evidence="1" id="KW-1133">Transmembrane helix</keyword>